<dbReference type="EC" id="1.-.-.-" evidence="3"/>
<dbReference type="InterPro" id="IPR050766">
    <property type="entry name" value="Bact_Lucif_Oxidored"/>
</dbReference>
<evidence type="ECO:0000259" key="2">
    <source>
        <dbReference type="Pfam" id="PF00296"/>
    </source>
</evidence>
<accession>A0A929MQC8</accession>
<organism evidence="3 4">
    <name type="scientific">Abiotrophia defectiva</name>
    <name type="common">Streptococcus defectivus</name>
    <dbReference type="NCBI Taxonomy" id="46125"/>
    <lineage>
        <taxon>Bacteria</taxon>
        <taxon>Bacillati</taxon>
        <taxon>Bacillota</taxon>
        <taxon>Bacilli</taxon>
        <taxon>Lactobacillales</taxon>
        <taxon>Aerococcaceae</taxon>
        <taxon>Abiotrophia</taxon>
    </lineage>
</organism>
<comment type="similarity">
    <text evidence="1">To bacterial alkanal monooxygenase alpha and beta chains.</text>
</comment>
<dbReference type="GO" id="GO:0005829">
    <property type="term" value="C:cytosol"/>
    <property type="evidence" value="ECO:0007669"/>
    <property type="project" value="TreeGrafter"/>
</dbReference>
<evidence type="ECO:0000256" key="1">
    <source>
        <dbReference type="ARBA" id="ARBA00007789"/>
    </source>
</evidence>
<evidence type="ECO:0000313" key="4">
    <source>
        <dbReference type="Proteomes" id="UP000757900"/>
    </source>
</evidence>
<dbReference type="PANTHER" id="PTHR30137:SF6">
    <property type="entry name" value="LUCIFERASE-LIKE MONOOXYGENASE"/>
    <property type="match status" value="1"/>
</dbReference>
<reference evidence="3" key="1">
    <citation type="submission" date="2020-04" db="EMBL/GenBank/DDBJ databases">
        <title>Deep metagenomics examines the oral microbiome during advanced dental caries in children, revealing novel taxa and co-occurrences with host molecules.</title>
        <authorList>
            <person name="Baker J.L."/>
            <person name="Morton J.T."/>
            <person name="Dinis M."/>
            <person name="Alvarez R."/>
            <person name="Tran N.C."/>
            <person name="Knight R."/>
            <person name="Edlund A."/>
        </authorList>
    </citation>
    <scope>NUCLEOTIDE SEQUENCE</scope>
    <source>
        <strain evidence="3">JCVI_23_bin.16</strain>
    </source>
</reference>
<dbReference type="InterPro" id="IPR019949">
    <property type="entry name" value="CmoO-like"/>
</dbReference>
<evidence type="ECO:0000313" key="3">
    <source>
        <dbReference type="EMBL" id="MBF0935412.1"/>
    </source>
</evidence>
<dbReference type="InterPro" id="IPR011251">
    <property type="entry name" value="Luciferase-like_dom"/>
</dbReference>
<keyword evidence="3" id="KW-0560">Oxidoreductase</keyword>
<dbReference type="NCBIfam" id="TIGR03558">
    <property type="entry name" value="oxido_grp_1"/>
    <property type="match status" value="1"/>
</dbReference>
<protein>
    <submittedName>
        <fullName evidence="3">MsnO8 family LLM class oxidoreductase</fullName>
        <ecNumber evidence="3">1.-.-.-</ecNumber>
    </submittedName>
</protein>
<dbReference type="AlphaFoldDB" id="A0A929MQC8"/>
<feature type="domain" description="Luciferase-like" evidence="2">
    <location>
        <begin position="11"/>
        <end position="294"/>
    </location>
</feature>
<dbReference type="GO" id="GO:0016705">
    <property type="term" value="F:oxidoreductase activity, acting on paired donors, with incorporation or reduction of molecular oxygen"/>
    <property type="evidence" value="ECO:0007669"/>
    <property type="project" value="InterPro"/>
</dbReference>
<dbReference type="Pfam" id="PF00296">
    <property type="entry name" value="Bac_luciferase"/>
    <property type="match status" value="1"/>
</dbReference>
<dbReference type="Proteomes" id="UP000757900">
    <property type="component" value="Unassembled WGS sequence"/>
</dbReference>
<comment type="caution">
    <text evidence="3">The sequence shown here is derived from an EMBL/GenBank/DDBJ whole genome shotgun (WGS) entry which is preliminary data.</text>
</comment>
<sequence length="335" mass="36794">MLLSVLDYAMVDSGRTSQEALRETVTLAQLADELGYHRFWVAEHHQVPALASASPELMIMHLLGKTQRIMIGSGGIMLPHYQPYKVAEWVTTLRSLYPGRVNVGLGNNPGTSSVRELMGTGELKRSDYAQQVTDLVQYLADPDAVGLHSAGPSQEALWLLSAGLQSAQLAGSLGQAYVYGYFLAPGKDPLASARDALTTYRAACQEAGHRPQASLAVFVVLGQDETQCQQLLSALDVWQLGKQDYAEFKTFPTVQEAAVYPLSQEDRAQIEINRQRVVVGTLDQVKRQLDDLAASLDLEELMVIPLVPDIKNRQATLQALAQAYQLNQDKKSEEL</sequence>
<gene>
    <name evidence="3" type="ORF">HXK00_07225</name>
</gene>
<name>A0A929MQC8_ABIDE</name>
<dbReference type="CDD" id="cd00347">
    <property type="entry name" value="Flavin_utilizing_monoxygenases"/>
    <property type="match status" value="1"/>
</dbReference>
<dbReference type="EMBL" id="JABZFV010000224">
    <property type="protein sequence ID" value="MBF0935412.1"/>
    <property type="molecule type" value="Genomic_DNA"/>
</dbReference>
<dbReference type="PANTHER" id="PTHR30137">
    <property type="entry name" value="LUCIFERASE-LIKE MONOOXYGENASE"/>
    <property type="match status" value="1"/>
</dbReference>
<dbReference type="SUPFAM" id="SSF51679">
    <property type="entry name" value="Bacterial luciferase-like"/>
    <property type="match status" value="1"/>
</dbReference>
<dbReference type="Gene3D" id="3.20.20.30">
    <property type="entry name" value="Luciferase-like domain"/>
    <property type="match status" value="1"/>
</dbReference>
<proteinExistence type="predicted"/>
<dbReference type="InterPro" id="IPR036661">
    <property type="entry name" value="Luciferase-like_sf"/>
</dbReference>